<dbReference type="KEGG" id="mts:MTES_1522"/>
<feature type="region of interest" description="Disordered" evidence="1">
    <location>
        <begin position="682"/>
        <end position="723"/>
    </location>
</feature>
<keyword evidence="2" id="KW-0812">Transmembrane</keyword>
<reference key="2">
    <citation type="submission" date="2011-02" db="EMBL/GenBank/DDBJ databases">
        <title>Genome sequence of Microbacterium testaceum StLB037.</title>
        <authorList>
            <person name="Morohoshi T."/>
            <person name="Wang W.Z."/>
            <person name="Someya N."/>
            <person name="Ikeda T."/>
        </authorList>
    </citation>
    <scope>NUCLEOTIDE SEQUENCE</scope>
    <source>
        <strain>StLB037</strain>
    </source>
</reference>
<name>E8N950_MICTS</name>
<dbReference type="EMBL" id="AP012052">
    <property type="protein sequence ID" value="BAJ74486.1"/>
    <property type="molecule type" value="Genomic_DNA"/>
</dbReference>
<dbReference type="GO" id="GO:0016746">
    <property type="term" value="F:acyltransferase activity"/>
    <property type="evidence" value="ECO:0007669"/>
    <property type="project" value="UniProtKB-KW"/>
</dbReference>
<accession>E8N950</accession>
<keyword evidence="2" id="KW-0472">Membrane</keyword>
<dbReference type="AlphaFoldDB" id="E8N950"/>
<proteinExistence type="predicted"/>
<keyword evidence="4" id="KW-0012">Acyltransferase</keyword>
<gene>
    <name evidence="4" type="ordered locus">MTES_1522</name>
</gene>
<feature type="compositionally biased region" description="Acidic residues" evidence="1">
    <location>
        <begin position="687"/>
        <end position="697"/>
    </location>
</feature>
<sequence>MLRRPLTRRLLATLAASVLAFGLAAPAAAVADPTPTPSSSPAAANPVLSTAPSANGILRSGDALTATASRANPTGNNPLPAASVTLSIGAQALADDAALTRWLDGDASGVTLQQVAVGTLDATPAGAQSTAAFSVPATDPAVAGRAAGVYPLLARTDDGLSALSVVVVVADGAAPTPLGIVVPVTAAPMTRGLLTANELADLTAVDGPLSAQLDAVDGTPATLAVDPAIPAAIRALGSSAPPTAVAWLQRLLSLPNERFALQFGDADLASQLRSGLATPLTPTSLDSYMTASDFAQPPAIASPSPNPSPTAGQPTLPDMKSLLDIGAATSSVYWPASGSAGADTVAALGALGTADAPARVLVPSSTVAGAGESVPANASVGGVSTPVYDSEVSAALTRAAGENDTTRRGSDLASALGYLTFARTASADRPILAVLDRGTDRSRGSLRATMTAVTTAPGFSGTTLDAIAGQPASEISLVDASVDTARVDDVSNLTADEQVIDRFATILDQPELLTGRERAEVLQVLSVSWTGDAARTAVSDHRAATQTTLNSVGILSSDFRLVSSSAPLRPWVRNDLPWPVSVVLAVRPDDARLRVQDRTPVEAQASANTRVEVPVEARLANGEVSVGLQLYSPTGEPVGEPQVVDVEVRAEWESIGLVVVIALVIVFLSVGVIRTLARRRRVASGAEEPESLAENEPADGRAPAEGDDVAHEPAATIPEENRP</sequence>
<reference evidence="4 5" key="1">
    <citation type="journal article" date="2011" name="J. Bacteriol.">
        <title>Genome sequence of Microbacterium testaceum StLB037, an N-acylhomoserine lactone-degrading bacterium isolated from potato leaves.</title>
        <authorList>
            <person name="Morohoshi T."/>
            <person name="Wang W.-Z."/>
            <person name="Someya N."/>
            <person name="Ikeda T."/>
        </authorList>
    </citation>
    <scope>NUCLEOTIDE SEQUENCE [LARGE SCALE GENOMIC DNA]</scope>
    <source>
        <strain evidence="4 5">StLB037</strain>
    </source>
</reference>
<evidence type="ECO:0000256" key="2">
    <source>
        <dbReference type="SAM" id="Phobius"/>
    </source>
</evidence>
<feature type="signal peptide" evidence="3">
    <location>
        <begin position="1"/>
        <end position="31"/>
    </location>
</feature>
<dbReference type="Proteomes" id="UP000008975">
    <property type="component" value="Chromosome"/>
</dbReference>
<evidence type="ECO:0000256" key="3">
    <source>
        <dbReference type="SAM" id="SignalP"/>
    </source>
</evidence>
<keyword evidence="3" id="KW-0732">Signal</keyword>
<evidence type="ECO:0000256" key="1">
    <source>
        <dbReference type="SAM" id="MobiDB-lite"/>
    </source>
</evidence>
<feature type="transmembrane region" description="Helical" evidence="2">
    <location>
        <begin position="655"/>
        <end position="673"/>
    </location>
</feature>
<dbReference type="HOGENOM" id="CLU_021083_0_0_11"/>
<dbReference type="Pfam" id="PF19516">
    <property type="entry name" value="DUF6049"/>
    <property type="match status" value="1"/>
</dbReference>
<keyword evidence="4" id="KW-0808">Transferase</keyword>
<feature type="region of interest" description="Disordered" evidence="1">
    <location>
        <begin position="295"/>
        <end position="318"/>
    </location>
</feature>
<dbReference type="InterPro" id="IPR046112">
    <property type="entry name" value="DUF6049"/>
</dbReference>
<feature type="chain" id="PRO_5003228754" evidence="3">
    <location>
        <begin position="32"/>
        <end position="723"/>
    </location>
</feature>
<keyword evidence="4" id="KW-0670">Pyruvate</keyword>
<dbReference type="STRING" id="979556.MTES_1522"/>
<dbReference type="eggNOG" id="COG1361">
    <property type="taxonomic scope" value="Bacteria"/>
</dbReference>
<keyword evidence="2" id="KW-1133">Transmembrane helix</keyword>
<organism evidence="4 5">
    <name type="scientific">Microbacterium testaceum (strain StLB037)</name>
    <dbReference type="NCBI Taxonomy" id="979556"/>
    <lineage>
        <taxon>Bacteria</taxon>
        <taxon>Bacillati</taxon>
        <taxon>Actinomycetota</taxon>
        <taxon>Actinomycetes</taxon>
        <taxon>Micrococcales</taxon>
        <taxon>Microbacteriaceae</taxon>
        <taxon>Microbacterium</taxon>
    </lineage>
</organism>
<evidence type="ECO:0000313" key="5">
    <source>
        <dbReference type="Proteomes" id="UP000008975"/>
    </source>
</evidence>
<protein>
    <submittedName>
        <fullName evidence="4">Pyruvate/2-oxoglutarate dehydrogenase complex, dihydrolipoamide acyltransferase (E2) component</fullName>
    </submittedName>
</protein>
<feature type="compositionally biased region" description="Basic and acidic residues" evidence="1">
    <location>
        <begin position="698"/>
        <end position="711"/>
    </location>
</feature>
<evidence type="ECO:0000313" key="4">
    <source>
        <dbReference type="EMBL" id="BAJ74486.1"/>
    </source>
</evidence>